<evidence type="ECO:0000313" key="2">
    <source>
        <dbReference type="EMBL" id="CAF3707641.1"/>
    </source>
</evidence>
<name>A0A8S2DJ60_9BILA</name>
<accession>A0A8S2DJ60</accession>
<proteinExistence type="predicted"/>
<dbReference type="AlphaFoldDB" id="A0A8S2DJ60"/>
<dbReference type="Proteomes" id="UP000682733">
    <property type="component" value="Unassembled WGS sequence"/>
</dbReference>
<protein>
    <submittedName>
        <fullName evidence="1">Uncharacterized protein</fullName>
    </submittedName>
</protein>
<dbReference type="EMBL" id="CAJNOK010004251">
    <property type="protein sequence ID" value="CAF0931128.1"/>
    <property type="molecule type" value="Genomic_DNA"/>
</dbReference>
<sequence>MVFVLFSYLQTNSDEFKAETGEQFPTEVIFNGEDLVHHHARDHQQYGRDLLKKLFSVNELASSILLPNDKYKRPHLDIARMSVFKNAVRTKYKISAQKWDEFFQKCMHRTLTQCLCDIRKKLKAQQQLQQATDEQQATDGQQPQQATTN</sequence>
<evidence type="ECO:0000313" key="3">
    <source>
        <dbReference type="Proteomes" id="UP000677228"/>
    </source>
</evidence>
<dbReference type="EMBL" id="CAJOBA010004253">
    <property type="protein sequence ID" value="CAF3707641.1"/>
    <property type="molecule type" value="Genomic_DNA"/>
</dbReference>
<dbReference type="Proteomes" id="UP000677228">
    <property type="component" value="Unassembled WGS sequence"/>
</dbReference>
<evidence type="ECO:0000313" key="1">
    <source>
        <dbReference type="EMBL" id="CAF0931128.1"/>
    </source>
</evidence>
<gene>
    <name evidence="1" type="ORF">OVA965_LOCUS11153</name>
    <name evidence="2" type="ORF">TMI583_LOCUS11149</name>
</gene>
<reference evidence="1" key="1">
    <citation type="submission" date="2021-02" db="EMBL/GenBank/DDBJ databases">
        <authorList>
            <person name="Nowell W R."/>
        </authorList>
    </citation>
    <scope>NUCLEOTIDE SEQUENCE</scope>
</reference>
<comment type="caution">
    <text evidence="1">The sequence shown here is derived from an EMBL/GenBank/DDBJ whole genome shotgun (WGS) entry which is preliminary data.</text>
</comment>
<organism evidence="1 3">
    <name type="scientific">Didymodactylos carnosus</name>
    <dbReference type="NCBI Taxonomy" id="1234261"/>
    <lineage>
        <taxon>Eukaryota</taxon>
        <taxon>Metazoa</taxon>
        <taxon>Spiralia</taxon>
        <taxon>Gnathifera</taxon>
        <taxon>Rotifera</taxon>
        <taxon>Eurotatoria</taxon>
        <taxon>Bdelloidea</taxon>
        <taxon>Philodinida</taxon>
        <taxon>Philodinidae</taxon>
        <taxon>Didymodactylos</taxon>
    </lineage>
</organism>